<dbReference type="GeneID" id="55574940"/>
<dbReference type="OrthoDB" id="256291at2157"/>
<accession>L0IBJ6</accession>
<evidence type="ECO:0000313" key="2">
    <source>
        <dbReference type="Proteomes" id="UP000010846"/>
    </source>
</evidence>
<gene>
    <name evidence="1" type="ordered locus">Halru_1531</name>
</gene>
<name>L0IBJ6_HALRX</name>
<keyword evidence="2" id="KW-1185">Reference proteome</keyword>
<evidence type="ECO:0008006" key="3">
    <source>
        <dbReference type="Google" id="ProtNLM"/>
    </source>
</evidence>
<reference evidence="1" key="1">
    <citation type="submission" date="2011-09" db="EMBL/GenBank/DDBJ databases">
        <title>Complete sequence of Halovivax ruber XH-70.</title>
        <authorList>
            <consortium name="US DOE Joint Genome Institute"/>
            <person name="Lucas S."/>
            <person name="Han J."/>
            <person name="Lapidus A."/>
            <person name="Cheng J.-F."/>
            <person name="Goodwin L."/>
            <person name="Pitluck S."/>
            <person name="Peters L."/>
            <person name="Mikhailova N."/>
            <person name="Davenport K."/>
            <person name="Detter J.C."/>
            <person name="Han C."/>
            <person name="Tapia R."/>
            <person name="Land M."/>
            <person name="Hauser L."/>
            <person name="Kyrpides N."/>
            <person name="Ivanova N."/>
            <person name="Pagani I."/>
            <person name="Sproer C."/>
            <person name="Anderson I."/>
            <person name="Woyke T."/>
        </authorList>
    </citation>
    <scope>NUCLEOTIDE SEQUENCE</scope>
    <source>
        <strain evidence="1">XH-70</strain>
    </source>
</reference>
<dbReference type="HOGENOM" id="CLU_3113162_0_0_2"/>
<dbReference type="Proteomes" id="UP000010846">
    <property type="component" value="Chromosome"/>
</dbReference>
<dbReference type="AlphaFoldDB" id="L0IBJ6"/>
<sequence>MAAPLRIGCPACETPVTATVPNGPGLQSTDDVSDATLRGHDMSCRNCGHELELYFY</sequence>
<organism evidence="1 2">
    <name type="scientific">Halovivax ruber (strain DSM 18193 / JCM 13892 / XH-70)</name>
    <dbReference type="NCBI Taxonomy" id="797302"/>
    <lineage>
        <taxon>Archaea</taxon>
        <taxon>Methanobacteriati</taxon>
        <taxon>Methanobacteriota</taxon>
        <taxon>Stenosarchaea group</taxon>
        <taxon>Halobacteria</taxon>
        <taxon>Halobacteriales</taxon>
        <taxon>Natrialbaceae</taxon>
        <taxon>Halovivax</taxon>
    </lineage>
</organism>
<dbReference type="STRING" id="797302.Halru_1531"/>
<dbReference type="EMBL" id="CP003050">
    <property type="protein sequence ID" value="AGB16139.1"/>
    <property type="molecule type" value="Genomic_DNA"/>
</dbReference>
<dbReference type="RefSeq" id="WP_015300783.1">
    <property type="nucleotide sequence ID" value="NC_019964.1"/>
</dbReference>
<proteinExistence type="predicted"/>
<dbReference type="KEGG" id="hru:Halru_1531"/>
<protein>
    <recommendedName>
        <fullName evidence="3">Small CPxCG-related zinc finger protein</fullName>
    </recommendedName>
</protein>
<dbReference type="eggNOG" id="arCOG10327">
    <property type="taxonomic scope" value="Archaea"/>
</dbReference>
<evidence type="ECO:0000313" key="1">
    <source>
        <dbReference type="EMBL" id="AGB16139.1"/>
    </source>
</evidence>